<evidence type="ECO:0000313" key="6">
    <source>
        <dbReference type="EMBL" id="GIY14863.1"/>
    </source>
</evidence>
<proteinExistence type="inferred from homology"/>
<dbReference type="InterPro" id="IPR008530">
    <property type="entry name" value="CCDC22"/>
</dbReference>
<protein>
    <recommendedName>
        <fullName evidence="2">Coiled-coil domain-containing protein 22 homolog</fullName>
    </recommendedName>
</protein>
<feature type="domain" description="CCDC22 N-terminal" evidence="5">
    <location>
        <begin position="1"/>
        <end position="106"/>
    </location>
</feature>
<dbReference type="GO" id="GO:0097602">
    <property type="term" value="F:cullin family protein binding"/>
    <property type="evidence" value="ECO:0007669"/>
    <property type="project" value="TreeGrafter"/>
</dbReference>
<name>A0AAV4QYY0_9ARAC</name>
<dbReference type="InterPro" id="IPR048348">
    <property type="entry name" value="CCDC22_CC"/>
</dbReference>
<evidence type="ECO:0000259" key="4">
    <source>
        <dbReference type="Pfam" id="PF05667"/>
    </source>
</evidence>
<organism evidence="6 7">
    <name type="scientific">Caerostris darwini</name>
    <dbReference type="NCBI Taxonomy" id="1538125"/>
    <lineage>
        <taxon>Eukaryota</taxon>
        <taxon>Metazoa</taxon>
        <taxon>Ecdysozoa</taxon>
        <taxon>Arthropoda</taxon>
        <taxon>Chelicerata</taxon>
        <taxon>Arachnida</taxon>
        <taxon>Araneae</taxon>
        <taxon>Araneomorphae</taxon>
        <taxon>Entelegynae</taxon>
        <taxon>Araneoidea</taxon>
        <taxon>Araneidae</taxon>
        <taxon>Caerostris</taxon>
    </lineage>
</organism>
<feature type="coiled-coil region" evidence="3">
    <location>
        <begin position="327"/>
        <end position="379"/>
    </location>
</feature>
<evidence type="ECO:0000256" key="3">
    <source>
        <dbReference type="SAM" id="Coils"/>
    </source>
</evidence>
<feature type="coiled-coil region" evidence="3">
    <location>
        <begin position="570"/>
        <end position="616"/>
    </location>
</feature>
<dbReference type="Proteomes" id="UP001054837">
    <property type="component" value="Unassembled WGS sequence"/>
</dbReference>
<gene>
    <name evidence="6" type="primary">v1g180167</name>
    <name evidence="6" type="ORF">CDAR_559611</name>
</gene>
<feature type="domain" description="CCDC22 coiled-coil" evidence="4">
    <location>
        <begin position="127"/>
        <end position="590"/>
    </location>
</feature>
<reference evidence="6 7" key="1">
    <citation type="submission" date="2021-06" db="EMBL/GenBank/DDBJ databases">
        <title>Caerostris darwini draft genome.</title>
        <authorList>
            <person name="Kono N."/>
            <person name="Arakawa K."/>
        </authorList>
    </citation>
    <scope>NUCLEOTIDE SEQUENCE [LARGE SCALE GENOMIC DNA]</scope>
</reference>
<comment type="caution">
    <text evidence="6">The sequence shown here is derived from an EMBL/GenBank/DDBJ whole genome shotgun (WGS) entry which is preliminary data.</text>
</comment>
<dbReference type="AlphaFoldDB" id="A0AAV4QYY0"/>
<evidence type="ECO:0000259" key="5">
    <source>
        <dbReference type="Pfam" id="PF21674"/>
    </source>
</evidence>
<sequence>MEEVDEIVLHTLRQIGCDIDEINSLKEFTTEAAIEGVVRCLKLINPSLELSHHVPPNMSARYRLGSALASICTELGYKGEIGYQTFLYSNETDLRKIFLFLLENLPKESEKALDEPLNITSLIIKEAGSSLTRSINYPWLPHYCKSIVENEGKFLLKNPLYSLKRFQPVTLFRPNNYSHIKNKALFSKYCEDYLQLVAKQVNSSPQLLSSILEANTLEYVKQCESEKSQDDITTVLNRKELASQKREKINSIINKHLLQAMQQSKHISAKLDDTIKNNTLESHSRFTHSLELQFTSDKKENTAAASIPTAKMGDTEEDMQKKREIEIKEFQQKLDTLTTKLESLSFENKNYETQSRNILEQIKKEQETIDEEKEHYRVKKCTLSLLPDAEKNIAKLQGVIDASSQKLVSLANQWEQHRAPLINQYRELRELSSRRVNETQRKLEEIKVLREKIKSLGVEARQKEEMHKHLVTAYEKLTKDVSRSAYTRRIMEIVGNIKKQKAEIDKVLLDTRNVQKEINKLSGKLERTFTVTDELIFKDAKKDEAIRRAYKYLAALHENCNQLVLIVEETGAIVREIRELEDQIEQENQKKVAATLERITSDYKQMQQENASLLAQLK</sequence>
<dbReference type="Pfam" id="PF21674">
    <property type="entry name" value="CCDC22_N"/>
    <property type="match status" value="1"/>
</dbReference>
<dbReference type="GO" id="GO:2000060">
    <property type="term" value="P:positive regulation of ubiquitin-dependent protein catabolic process"/>
    <property type="evidence" value="ECO:0007669"/>
    <property type="project" value="TreeGrafter"/>
</dbReference>
<dbReference type="PANTHER" id="PTHR15668">
    <property type="entry name" value="JM1 PROTEIN"/>
    <property type="match status" value="1"/>
</dbReference>
<dbReference type="PANTHER" id="PTHR15668:SF4">
    <property type="entry name" value="COILED-COIL DOMAIN-CONTAINING PROTEIN 22"/>
    <property type="match status" value="1"/>
</dbReference>
<keyword evidence="7" id="KW-1185">Reference proteome</keyword>
<keyword evidence="3" id="KW-0175">Coiled coil</keyword>
<evidence type="ECO:0000256" key="2">
    <source>
        <dbReference type="ARBA" id="ARBA00017553"/>
    </source>
</evidence>
<evidence type="ECO:0000313" key="7">
    <source>
        <dbReference type="Proteomes" id="UP001054837"/>
    </source>
</evidence>
<dbReference type="Pfam" id="PF05667">
    <property type="entry name" value="CCDC22_CC"/>
    <property type="match status" value="1"/>
</dbReference>
<dbReference type="InterPro" id="IPR048349">
    <property type="entry name" value="CCDC22_N"/>
</dbReference>
<dbReference type="EMBL" id="BPLQ01005419">
    <property type="protein sequence ID" value="GIY14863.1"/>
    <property type="molecule type" value="Genomic_DNA"/>
</dbReference>
<evidence type="ECO:0000256" key="1">
    <source>
        <dbReference type="ARBA" id="ARBA00006438"/>
    </source>
</evidence>
<accession>A0AAV4QYY0</accession>
<comment type="similarity">
    <text evidence="1">Belongs to the CCDC22 family.</text>
</comment>
<feature type="coiled-coil region" evidence="3">
    <location>
        <begin position="422"/>
        <end position="466"/>
    </location>
</feature>